<evidence type="ECO:0000313" key="7">
    <source>
        <dbReference type="Proteomes" id="UP000281553"/>
    </source>
</evidence>
<feature type="region of interest" description="Disordered" evidence="4">
    <location>
        <begin position="146"/>
        <end position="168"/>
    </location>
</feature>
<name>A0A3P7P8L0_DIBLA</name>
<dbReference type="EMBL" id="UYRU01065660">
    <property type="protein sequence ID" value="VDN16392.1"/>
    <property type="molecule type" value="Genomic_DNA"/>
</dbReference>
<evidence type="ECO:0000256" key="2">
    <source>
        <dbReference type="ARBA" id="ARBA00023242"/>
    </source>
</evidence>
<dbReference type="PANTHER" id="PTHR13904:SF0">
    <property type="entry name" value="U4_U6 SMALL NUCLEAR RIBONUCLEOPROTEIN PRP31"/>
    <property type="match status" value="1"/>
</dbReference>
<organism evidence="6 7">
    <name type="scientific">Dibothriocephalus latus</name>
    <name type="common">Fish tapeworm</name>
    <name type="synonym">Diphyllobothrium latum</name>
    <dbReference type="NCBI Taxonomy" id="60516"/>
    <lineage>
        <taxon>Eukaryota</taxon>
        <taxon>Metazoa</taxon>
        <taxon>Spiralia</taxon>
        <taxon>Lophotrochozoa</taxon>
        <taxon>Platyhelminthes</taxon>
        <taxon>Cestoda</taxon>
        <taxon>Eucestoda</taxon>
        <taxon>Diphyllobothriidea</taxon>
        <taxon>Diphyllobothriidae</taxon>
        <taxon>Dibothriocephalus</taxon>
    </lineage>
</organism>
<evidence type="ECO:0000256" key="1">
    <source>
        <dbReference type="ARBA" id="ARBA00004123"/>
    </source>
</evidence>
<feature type="compositionally biased region" description="Polar residues" evidence="4">
    <location>
        <begin position="154"/>
        <end position="168"/>
    </location>
</feature>
<dbReference type="GO" id="GO:0000244">
    <property type="term" value="P:spliceosomal tri-snRNP complex assembly"/>
    <property type="evidence" value="ECO:0007669"/>
    <property type="project" value="InterPro"/>
</dbReference>
<keyword evidence="2" id="KW-0539">Nucleus</keyword>
<sequence length="168" mass="17955">MKERLGMTELRRTANRIQFGEVSEDAYQSDLGFSMGSLGQRGVAGHLRAPQADSKTKARVSKALQQKLARYGGLSTMPTTSLAATAWGGKSTVGGRGHESSVGTASSVTFTPLQGLEIVNPMASERQVDEHKKYFSATAGFVNVKGKMPPPATSPNEIAQNHTSKMQE</sequence>
<accession>A0A3P7P8L0</accession>
<dbReference type="PANTHER" id="PTHR13904">
    <property type="entry name" value="PRE-MRNA SPLICING FACTOR PRP31"/>
    <property type="match status" value="1"/>
</dbReference>
<keyword evidence="3" id="KW-0687">Ribonucleoprotein</keyword>
<dbReference type="InterPro" id="IPR019175">
    <property type="entry name" value="Prp31_C"/>
</dbReference>
<dbReference type="AlphaFoldDB" id="A0A3P7P8L0"/>
<keyword evidence="7" id="KW-1185">Reference proteome</keyword>
<evidence type="ECO:0000259" key="5">
    <source>
        <dbReference type="Pfam" id="PF09785"/>
    </source>
</evidence>
<dbReference type="GO" id="GO:0071011">
    <property type="term" value="C:precatalytic spliceosome"/>
    <property type="evidence" value="ECO:0007669"/>
    <property type="project" value="TreeGrafter"/>
</dbReference>
<dbReference type="Proteomes" id="UP000281553">
    <property type="component" value="Unassembled WGS sequence"/>
</dbReference>
<evidence type="ECO:0000256" key="3">
    <source>
        <dbReference type="ARBA" id="ARBA00023274"/>
    </source>
</evidence>
<proteinExistence type="predicted"/>
<gene>
    <name evidence="6" type="ORF">DILT_LOCUS12223</name>
</gene>
<dbReference type="GO" id="GO:0046540">
    <property type="term" value="C:U4/U6 x U5 tri-snRNP complex"/>
    <property type="evidence" value="ECO:0007669"/>
    <property type="project" value="InterPro"/>
</dbReference>
<feature type="domain" description="Prp31 C-terminal" evidence="5">
    <location>
        <begin position="1"/>
        <end position="121"/>
    </location>
</feature>
<dbReference type="GO" id="GO:0005687">
    <property type="term" value="C:U4 snRNP"/>
    <property type="evidence" value="ECO:0007669"/>
    <property type="project" value="TreeGrafter"/>
</dbReference>
<evidence type="ECO:0000313" key="6">
    <source>
        <dbReference type="EMBL" id="VDN16392.1"/>
    </source>
</evidence>
<comment type="subcellular location">
    <subcellularLocation>
        <location evidence="1">Nucleus</location>
    </subcellularLocation>
</comment>
<dbReference type="InterPro" id="IPR027105">
    <property type="entry name" value="Prp31"/>
</dbReference>
<reference evidence="6 7" key="1">
    <citation type="submission" date="2018-11" db="EMBL/GenBank/DDBJ databases">
        <authorList>
            <consortium name="Pathogen Informatics"/>
        </authorList>
    </citation>
    <scope>NUCLEOTIDE SEQUENCE [LARGE SCALE GENOMIC DNA]</scope>
</reference>
<dbReference type="OrthoDB" id="4771285at2759"/>
<protein>
    <recommendedName>
        <fullName evidence="5">Prp31 C-terminal domain-containing protein</fullName>
    </recommendedName>
</protein>
<evidence type="ECO:0000256" key="4">
    <source>
        <dbReference type="SAM" id="MobiDB-lite"/>
    </source>
</evidence>
<dbReference type="Pfam" id="PF09785">
    <property type="entry name" value="Prp31_C"/>
    <property type="match status" value="1"/>
</dbReference>